<feature type="signal peptide" evidence="1">
    <location>
        <begin position="1"/>
        <end position="21"/>
    </location>
</feature>
<dbReference type="Proteomes" id="UP000646579">
    <property type="component" value="Unassembled WGS sequence"/>
</dbReference>
<sequence length="122" mass="13088">MHKRYCLVVLLALMSLPPANAAEAAGNFVAACNDSRDMFELAGFEDHKRERLCDCLARDFEAALPPAAIDYLRRNLIGETVDGEAPALSDAASVTAYGRSALQACLAIDGMIEGQGNAEDRQ</sequence>
<keyword evidence="1" id="KW-0732">Signal</keyword>
<reference evidence="2" key="2">
    <citation type="submission" date="2020-09" db="EMBL/GenBank/DDBJ databases">
        <authorList>
            <person name="Sun Q."/>
            <person name="Kim S."/>
        </authorList>
    </citation>
    <scope>NUCLEOTIDE SEQUENCE</scope>
    <source>
        <strain evidence="2">KCTC 32437</strain>
    </source>
</reference>
<proteinExistence type="predicted"/>
<gene>
    <name evidence="2" type="ORF">GCM10007989_25570</name>
</gene>
<evidence type="ECO:0000313" key="3">
    <source>
        <dbReference type="Proteomes" id="UP000646579"/>
    </source>
</evidence>
<evidence type="ECO:0000256" key="1">
    <source>
        <dbReference type="SAM" id="SignalP"/>
    </source>
</evidence>
<comment type="caution">
    <text evidence="2">The sequence shown here is derived from an EMBL/GenBank/DDBJ whole genome shotgun (WGS) entry which is preliminary data.</text>
</comment>
<evidence type="ECO:0000313" key="2">
    <source>
        <dbReference type="EMBL" id="GHA28921.1"/>
    </source>
</evidence>
<organism evidence="2 3">
    <name type="scientific">Devosia pacifica</name>
    <dbReference type="NCBI Taxonomy" id="1335967"/>
    <lineage>
        <taxon>Bacteria</taxon>
        <taxon>Pseudomonadati</taxon>
        <taxon>Pseudomonadota</taxon>
        <taxon>Alphaproteobacteria</taxon>
        <taxon>Hyphomicrobiales</taxon>
        <taxon>Devosiaceae</taxon>
        <taxon>Devosia</taxon>
    </lineage>
</organism>
<protein>
    <submittedName>
        <fullName evidence="2">Uncharacterized protein</fullName>
    </submittedName>
</protein>
<dbReference type="EMBL" id="BMZE01000003">
    <property type="protein sequence ID" value="GHA28921.1"/>
    <property type="molecule type" value="Genomic_DNA"/>
</dbReference>
<accession>A0A918S7Q8</accession>
<reference evidence="2" key="1">
    <citation type="journal article" date="2014" name="Int. J. Syst. Evol. Microbiol.">
        <title>Complete genome sequence of Corynebacterium casei LMG S-19264T (=DSM 44701T), isolated from a smear-ripened cheese.</title>
        <authorList>
            <consortium name="US DOE Joint Genome Institute (JGI-PGF)"/>
            <person name="Walter F."/>
            <person name="Albersmeier A."/>
            <person name="Kalinowski J."/>
            <person name="Ruckert C."/>
        </authorList>
    </citation>
    <scope>NUCLEOTIDE SEQUENCE</scope>
    <source>
        <strain evidence="2">KCTC 32437</strain>
    </source>
</reference>
<feature type="chain" id="PRO_5037939933" evidence="1">
    <location>
        <begin position="22"/>
        <end position="122"/>
    </location>
</feature>
<name>A0A918S7Q8_9HYPH</name>
<dbReference type="AlphaFoldDB" id="A0A918S7Q8"/>
<dbReference type="RefSeq" id="WP_189426134.1">
    <property type="nucleotide sequence ID" value="NZ_BMZE01000003.1"/>
</dbReference>
<keyword evidence="3" id="KW-1185">Reference proteome</keyword>